<organism evidence="2">
    <name type="scientific">Adineta vaga</name>
    <name type="common">Rotifer</name>
    <name type="synonym">Callidina vaga</name>
    <dbReference type="NCBI Taxonomy" id="104782"/>
    <lineage>
        <taxon>Eukaryota</taxon>
        <taxon>Metazoa</taxon>
        <taxon>Spiralia</taxon>
        <taxon>Gnathifera</taxon>
        <taxon>Rotifera</taxon>
        <taxon>Eurotatoria</taxon>
        <taxon>Bdelloidea</taxon>
        <taxon>Adinetida</taxon>
        <taxon>Adinetidae</taxon>
        <taxon>Adineta</taxon>
    </lineage>
</organism>
<name>A0A1W6BQY2_ADIVA</name>
<keyword evidence="1" id="KW-1133">Transmembrane helix</keyword>
<feature type="transmembrane region" description="Helical" evidence="1">
    <location>
        <begin position="111"/>
        <end position="133"/>
    </location>
</feature>
<protein>
    <submittedName>
        <fullName evidence="2">Envelope fusion glycoprotein</fullName>
    </submittedName>
</protein>
<keyword evidence="1" id="KW-0812">Transmembrane</keyword>
<gene>
    <name evidence="2" type="primary">env</name>
</gene>
<keyword evidence="1" id="KW-0472">Membrane</keyword>
<reference evidence="2" key="1">
    <citation type="journal article" date="2017" name="Viruses">
        <title>LTR-Retrotransposons from Bdelloid Rotifers Capture Additional ORFs Shared between Highly Diverse Retroelement Types.</title>
        <authorList>
            <person name="Rodriguez F."/>
            <person name="Kenefick A.W."/>
            <person name="Arkhipova I.R."/>
        </authorList>
    </citation>
    <scope>NUCLEOTIDE SEQUENCE</scope>
</reference>
<evidence type="ECO:0000256" key="1">
    <source>
        <dbReference type="SAM" id="Phobius"/>
    </source>
</evidence>
<feature type="transmembrane region" description="Helical" evidence="1">
    <location>
        <begin position="6"/>
        <end position="25"/>
    </location>
</feature>
<dbReference type="EMBL" id="KY820831">
    <property type="protein sequence ID" value="ARJ54443.1"/>
    <property type="molecule type" value="Genomic_DNA"/>
</dbReference>
<accession>A0A1W6BQY2</accession>
<dbReference type="AlphaFoldDB" id="A0A1W6BQY2"/>
<feature type="transmembrane region" description="Helical" evidence="1">
    <location>
        <begin position="556"/>
        <end position="576"/>
    </location>
</feature>
<proteinExistence type="predicted"/>
<evidence type="ECO:0000313" key="2">
    <source>
        <dbReference type="EMBL" id="ARJ54443.1"/>
    </source>
</evidence>
<sequence length="592" mass="68314">MQLKLIWFTVFALTIQSIATLNITLPKQDILHKSSGLIMNYIAEYKPADNIISITVSIPMFKDMCYLVPIKAMKKIPQCMIKSDVDNKMTEQKSKRSITKERYKQQRRKRFLPTLIPIAMGTATTILSAINLLQGANLQQQVKTTFDTINIMRDTMDVHASQIFQLTAGQIRSTEELYHTQMALNNTIKIVNEHSDGIRQNQMAIKALSEILRIFQNKLTTFMHNVETHFIHDSVEDILANKLNLRFIHHRDLSRVIEIVMRETNIVVDKDNDELPMFELINRLLVQQRVEFISAKDPYRSNQERIGNLLFISFFAATDKNQHTFSTYKLIPIPFNHENQRAKLAQVPSMVSISMEKIEMIQWTKEEAATCHFKSTSSCRETPPIKKNWQQSCLFEIITDSKLTNCRIEAELEPIFIQRIGNQWAVSTKNSTKCHQVAHKDQEEVVITTNTEIILPPIALVPTNNLTSLSCDHFFLPKLTTNISQQISIIEEKTMTEAKSDVIDLDTHIKNTTKWEKIPYISSDNLNMFEYLMKTPLAKTTKYVQTTWYESLIPKIIVILVFAVVALSIICTYLMWTIKKKKLIKIINMPAT</sequence>